<proteinExistence type="predicted"/>
<dbReference type="Proteomes" id="UP000626370">
    <property type="component" value="Unassembled WGS sequence"/>
</dbReference>
<sequence>MVVLVRQWISTMKLAQYDQYTIELVENILLVDAKGPFGTEVTEQYVQDMYNACELFNHKPWGLLATFYGNRVFTPDAELALTELTKYRVKRGMIANASVILNSNAGDIQQMQLHRIYQNYKLTFHVFSNIESARSWLQSFVTDKTQALKA</sequence>
<comment type="caution">
    <text evidence="1">The sequence shown here is derived from an EMBL/GenBank/DDBJ whole genome shotgun (WGS) entry which is preliminary data.</text>
</comment>
<dbReference type="EMBL" id="BNAH01000016">
    <property type="protein sequence ID" value="GHF00486.1"/>
    <property type="molecule type" value="Genomic_DNA"/>
</dbReference>
<name>A0ABQ3J2M0_9GAMM</name>
<accession>A0ABQ3J2M0</accession>
<evidence type="ECO:0000313" key="1">
    <source>
        <dbReference type="EMBL" id="GHF00486.1"/>
    </source>
</evidence>
<organism evidence="1 2">
    <name type="scientific">Thalassotalea profundi</name>
    <dbReference type="NCBI Taxonomy" id="2036687"/>
    <lineage>
        <taxon>Bacteria</taxon>
        <taxon>Pseudomonadati</taxon>
        <taxon>Pseudomonadota</taxon>
        <taxon>Gammaproteobacteria</taxon>
        <taxon>Alteromonadales</taxon>
        <taxon>Colwelliaceae</taxon>
        <taxon>Thalassotalea</taxon>
    </lineage>
</organism>
<reference evidence="2" key="1">
    <citation type="journal article" date="2019" name="Int. J. Syst. Evol. Microbiol.">
        <title>The Global Catalogue of Microorganisms (GCM) 10K type strain sequencing project: providing services to taxonomists for standard genome sequencing and annotation.</title>
        <authorList>
            <consortium name="The Broad Institute Genomics Platform"/>
            <consortium name="The Broad Institute Genome Sequencing Center for Infectious Disease"/>
            <person name="Wu L."/>
            <person name="Ma J."/>
        </authorList>
    </citation>
    <scope>NUCLEOTIDE SEQUENCE [LARGE SCALE GENOMIC DNA]</scope>
    <source>
        <strain evidence="2">CGMCC 1.15922</strain>
    </source>
</reference>
<gene>
    <name evidence="1" type="ORF">GCM10011501_32420</name>
</gene>
<keyword evidence="2" id="KW-1185">Reference proteome</keyword>
<evidence type="ECO:0008006" key="3">
    <source>
        <dbReference type="Google" id="ProtNLM"/>
    </source>
</evidence>
<protein>
    <recommendedName>
        <fullName evidence="3">STAS/SEC14 domain-containing protein</fullName>
    </recommendedName>
</protein>
<evidence type="ECO:0000313" key="2">
    <source>
        <dbReference type="Proteomes" id="UP000626370"/>
    </source>
</evidence>